<accession>A0ABS7L1H2</accession>
<gene>
    <name evidence="1" type="ORF">K5V21_15825</name>
</gene>
<sequence>MLRDYYVEFQNISRIFNEYCKNNEECIKEAKDDIIDYLSRLDMKIIKDIKVILHIGKNESNNCIHTPIELYKRTMTTFDVFKGWGDKESEVASIIENTSLNEYFDNGLSVLDMK</sequence>
<dbReference type="RefSeq" id="WP_204593592.1">
    <property type="nucleotide sequence ID" value="NZ_JAFBDA010000002.1"/>
</dbReference>
<dbReference type="Proteomes" id="UP001299068">
    <property type="component" value="Unassembled WGS sequence"/>
</dbReference>
<evidence type="ECO:0000313" key="1">
    <source>
        <dbReference type="EMBL" id="MBY0756914.1"/>
    </source>
</evidence>
<reference evidence="1 2" key="1">
    <citation type="journal article" date="2021" name="Cell Host Microbe">
        <title>in vivo commensal control of Clostridioides difficile virulence.</title>
        <authorList>
            <person name="Girinathan B.P."/>
            <person name="Dibenedetto N."/>
            <person name="Worley J.N."/>
            <person name="Peltier J."/>
            <person name="Arrieta-Ortiz M.L."/>
            <person name="Rupa Christinal Immanuel S."/>
            <person name="Lavin R."/>
            <person name="Delaney M.L."/>
            <person name="Cummins C."/>
            <person name="Hoffmann M."/>
            <person name="Luo Y."/>
            <person name="Gonzalez-Escalona N."/>
            <person name="Allard M."/>
            <person name="Onderdonk A.B."/>
            <person name="Gerber G.K."/>
            <person name="Sonenshein A.L."/>
            <person name="Baliga N."/>
            <person name="Dupuy B."/>
            <person name="Bry L."/>
        </authorList>
    </citation>
    <scope>NUCLEOTIDE SEQUENCE [LARGE SCALE GENOMIC DNA]</scope>
    <source>
        <strain evidence="1 2">DSM 599</strain>
    </source>
</reference>
<evidence type="ECO:0000313" key="2">
    <source>
        <dbReference type="Proteomes" id="UP001299068"/>
    </source>
</evidence>
<organism evidence="1 2">
    <name type="scientific">Clostridium sardiniense</name>
    <name type="common">Clostridium absonum</name>
    <dbReference type="NCBI Taxonomy" id="29369"/>
    <lineage>
        <taxon>Bacteria</taxon>
        <taxon>Bacillati</taxon>
        <taxon>Bacillota</taxon>
        <taxon>Clostridia</taxon>
        <taxon>Eubacteriales</taxon>
        <taxon>Clostridiaceae</taxon>
        <taxon>Clostridium</taxon>
    </lineage>
</organism>
<comment type="caution">
    <text evidence="1">The sequence shown here is derived from an EMBL/GenBank/DDBJ whole genome shotgun (WGS) entry which is preliminary data.</text>
</comment>
<keyword evidence="2" id="KW-1185">Reference proteome</keyword>
<name>A0ABS7L1H2_CLOSR</name>
<dbReference type="EMBL" id="JAIKTU010000014">
    <property type="protein sequence ID" value="MBY0756914.1"/>
    <property type="molecule type" value="Genomic_DNA"/>
</dbReference>
<protein>
    <submittedName>
        <fullName evidence="1">Uncharacterized protein</fullName>
    </submittedName>
</protein>
<proteinExistence type="predicted"/>